<organism evidence="5 6">
    <name type="scientific">Limosilactobacillus panis DSM 6035</name>
    <dbReference type="NCBI Taxonomy" id="1423782"/>
    <lineage>
        <taxon>Bacteria</taxon>
        <taxon>Bacillati</taxon>
        <taxon>Bacillota</taxon>
        <taxon>Bacilli</taxon>
        <taxon>Lactobacillales</taxon>
        <taxon>Lactobacillaceae</taxon>
        <taxon>Limosilactobacillus</taxon>
    </lineage>
</organism>
<comment type="similarity">
    <text evidence="1 4">Belongs to the glycosyl hydrolase 1 family.</text>
</comment>
<evidence type="ECO:0000256" key="4">
    <source>
        <dbReference type="RuleBase" id="RU003690"/>
    </source>
</evidence>
<proteinExistence type="inferred from homology"/>
<keyword evidence="3" id="KW-0326">Glycosidase</keyword>
<dbReference type="InterPro" id="IPR017853">
    <property type="entry name" value="GH"/>
</dbReference>
<dbReference type="GO" id="GO:0008422">
    <property type="term" value="F:beta-glucosidase activity"/>
    <property type="evidence" value="ECO:0007669"/>
    <property type="project" value="TreeGrafter"/>
</dbReference>
<dbReference type="Proteomes" id="UP000051412">
    <property type="component" value="Unassembled WGS sequence"/>
</dbReference>
<evidence type="ECO:0000313" key="6">
    <source>
        <dbReference type="Proteomes" id="UP000051412"/>
    </source>
</evidence>
<dbReference type="PANTHER" id="PTHR10353">
    <property type="entry name" value="GLYCOSYL HYDROLASE"/>
    <property type="match status" value="1"/>
</dbReference>
<dbReference type="InterPro" id="IPR001360">
    <property type="entry name" value="Glyco_hydro_1"/>
</dbReference>
<dbReference type="GO" id="GO:0005829">
    <property type="term" value="C:cytosol"/>
    <property type="evidence" value="ECO:0007669"/>
    <property type="project" value="TreeGrafter"/>
</dbReference>
<dbReference type="Pfam" id="PF00232">
    <property type="entry name" value="Glyco_hydro_1"/>
    <property type="match status" value="1"/>
</dbReference>
<dbReference type="Gene3D" id="3.20.20.80">
    <property type="entry name" value="Glycosidases"/>
    <property type="match status" value="1"/>
</dbReference>
<dbReference type="EMBL" id="AZGM01000044">
    <property type="protein sequence ID" value="KRM28264.1"/>
    <property type="molecule type" value="Genomic_DNA"/>
</dbReference>
<gene>
    <name evidence="5" type="ORF">FD32_GL001760</name>
</gene>
<accession>A0A0R1XDW6</accession>
<dbReference type="PATRIC" id="fig|1423782.4.peg.1832"/>
<evidence type="ECO:0000313" key="5">
    <source>
        <dbReference type="EMBL" id="KRM28264.1"/>
    </source>
</evidence>
<evidence type="ECO:0000256" key="1">
    <source>
        <dbReference type="ARBA" id="ARBA00010838"/>
    </source>
</evidence>
<protein>
    <submittedName>
        <fullName evidence="5">6-phospho-beta-glucosidase</fullName>
    </submittedName>
</protein>
<sequence length="474" mass="55120">MYTEGRNNSQGEENILDKQKMPRDFFWGNSVSSMQTEGAYDIDGKSKSVYDVRPATATSTNWHVAIDEYHRYEEDLDPMQKMHFNMYRIQISWSRVVKDGDGEFNPAGIAFYDRLINAMLARGIQPMVCLYHFDMPLKLAKEDNGFMSRKTVAAFVRYGKAMIDHFADRVKYWIVFNEHNLYFTDEAFNIAGYTKGDKSLDDLYTIFHHTMLCYAQLSAYFHTNYPDVKIGGMIAYTPVYPATSKPNDVFYARKSNEFLNENLNKLYTSGKYSTEVQTYIKNHQVNNDYQDGDEKILAQIHADFLAFSYYRSTTLNADKLSPDCAPNRYLNEGMEVNRFTPKTDWGWDIDPLGFRNIITHLYNCYHLPVFPIENGIGCREEWDGQHPIEDDQRIKYHRDHIRAMKAAMFKDGAQVLGYLGWGLIDIPSSHADVNKRYGAVYVNRTNHDLKDLKRVPKKSFYWFQKVLADNGDLI</sequence>
<name>A0A0R1XDW6_9LACO</name>
<dbReference type="AlphaFoldDB" id="A0A0R1XDW6"/>
<evidence type="ECO:0000256" key="2">
    <source>
        <dbReference type="ARBA" id="ARBA00022801"/>
    </source>
</evidence>
<dbReference type="GO" id="GO:0016052">
    <property type="term" value="P:carbohydrate catabolic process"/>
    <property type="evidence" value="ECO:0007669"/>
    <property type="project" value="TreeGrafter"/>
</dbReference>
<comment type="caution">
    <text evidence="5">The sequence shown here is derived from an EMBL/GenBank/DDBJ whole genome shotgun (WGS) entry which is preliminary data.</text>
</comment>
<dbReference type="PRINTS" id="PR00131">
    <property type="entry name" value="GLHYDRLASE1"/>
</dbReference>
<keyword evidence="2" id="KW-0378">Hydrolase</keyword>
<dbReference type="STRING" id="1423782.FD32_GL001760"/>
<dbReference type="PANTHER" id="PTHR10353:SF136">
    <property type="entry name" value="ARYL-PHOSPHO-BETA-D-GLUCOSIDASE BGLC"/>
    <property type="match status" value="1"/>
</dbReference>
<reference evidence="5 6" key="1">
    <citation type="journal article" date="2015" name="Genome Announc.">
        <title>Expanding the biotechnology potential of lactobacilli through comparative genomics of 213 strains and associated genera.</title>
        <authorList>
            <person name="Sun Z."/>
            <person name="Harris H.M."/>
            <person name="McCann A."/>
            <person name="Guo C."/>
            <person name="Argimon S."/>
            <person name="Zhang W."/>
            <person name="Yang X."/>
            <person name="Jeffery I.B."/>
            <person name="Cooney J.C."/>
            <person name="Kagawa T.F."/>
            <person name="Liu W."/>
            <person name="Song Y."/>
            <person name="Salvetti E."/>
            <person name="Wrobel A."/>
            <person name="Rasinkangas P."/>
            <person name="Parkhill J."/>
            <person name="Rea M.C."/>
            <person name="O'Sullivan O."/>
            <person name="Ritari J."/>
            <person name="Douillard F.P."/>
            <person name="Paul Ross R."/>
            <person name="Yang R."/>
            <person name="Briner A.E."/>
            <person name="Felis G.E."/>
            <person name="de Vos W.M."/>
            <person name="Barrangou R."/>
            <person name="Klaenhammer T.R."/>
            <person name="Caufield P.W."/>
            <person name="Cui Y."/>
            <person name="Zhang H."/>
            <person name="O'Toole P.W."/>
        </authorList>
    </citation>
    <scope>NUCLEOTIDE SEQUENCE [LARGE SCALE GENOMIC DNA]</scope>
    <source>
        <strain evidence="5 6">DSM 6035</strain>
    </source>
</reference>
<dbReference type="FunFam" id="3.20.20.80:FF:000004">
    <property type="entry name" value="Beta-glucosidase 6-phospho-beta-glucosidase"/>
    <property type="match status" value="1"/>
</dbReference>
<keyword evidence="6" id="KW-1185">Reference proteome</keyword>
<dbReference type="SUPFAM" id="SSF51445">
    <property type="entry name" value="(Trans)glycosidases"/>
    <property type="match status" value="1"/>
</dbReference>
<evidence type="ECO:0000256" key="3">
    <source>
        <dbReference type="ARBA" id="ARBA00023295"/>
    </source>
</evidence>